<feature type="compositionally biased region" description="Polar residues" evidence="1">
    <location>
        <begin position="397"/>
        <end position="409"/>
    </location>
</feature>
<dbReference type="EMBL" id="JANX01000007">
    <property type="protein sequence ID" value="KGM35894.1"/>
    <property type="molecule type" value="Genomic_DNA"/>
</dbReference>
<organism evidence="3 4">
    <name type="scientific">Inquilinus limosus MP06</name>
    <dbReference type="NCBI Taxonomy" id="1398085"/>
    <lineage>
        <taxon>Bacteria</taxon>
        <taxon>Pseudomonadati</taxon>
        <taxon>Pseudomonadota</taxon>
        <taxon>Alphaproteobacteria</taxon>
        <taxon>Rhodospirillales</taxon>
        <taxon>Rhodospirillaceae</taxon>
        <taxon>Inquilinus</taxon>
    </lineage>
</organism>
<evidence type="ECO:0008006" key="5">
    <source>
        <dbReference type="Google" id="ProtNLM"/>
    </source>
</evidence>
<dbReference type="AlphaFoldDB" id="A0A0A0DCR6"/>
<reference evidence="3 4" key="1">
    <citation type="submission" date="2014-01" db="EMBL/GenBank/DDBJ databases">
        <title>Genome sequence determination for a cystic fibrosis isolate, Inquilinus limosus.</title>
        <authorList>
            <person name="Pino M."/>
            <person name="Di Conza J."/>
            <person name="Gutkind G."/>
        </authorList>
    </citation>
    <scope>NUCLEOTIDE SEQUENCE [LARGE SCALE GENOMIC DNA]</scope>
    <source>
        <strain evidence="3 4">MP06</strain>
    </source>
</reference>
<sequence>MTGSKDHQDRNVMGARAQAAIARRKAMVRLALRSSISACAVLAAVPAGAGQIGCSGSNPVTCTLSGGPYTTREYVKIFGTQGDDDVKSGGASDSLNVTNNATIDISPTSPSTFVYGGITAIAQGGFGKDNANGGAGGKITFTNNGAITTELTTSGFPLLFGIEATSIGGAADLDNSDNNSNGGTGGVGGTVFVTNNQKLTVTGASQLGFSGIFAASIGGHGGDQNGSVSGNQKGGAGGSGGTVQADNHGTILLGTSSNRIQAPATGGGMIAVSASGDGGTDNGDGGSGGYAAVTNNGSVQVYWNDTEGDETDLFGIGALATGGNGLASSDPSDAGGAGGQGGSTNASSSGEILVDVTNGTKLTGGALAAATRGGNGGKGPDRDSSGGAGGAAGGASVQLNDNGTLTTHG</sequence>
<feature type="chain" id="PRO_5001968448" description="Autotransporter outer membrane beta-barrel domain-containing protein" evidence="2">
    <location>
        <begin position="50"/>
        <end position="409"/>
    </location>
</feature>
<feature type="region of interest" description="Disordered" evidence="1">
    <location>
        <begin position="223"/>
        <end position="249"/>
    </location>
</feature>
<protein>
    <recommendedName>
        <fullName evidence="5">Autotransporter outer membrane beta-barrel domain-containing protein</fullName>
    </recommendedName>
</protein>
<evidence type="ECO:0000313" key="3">
    <source>
        <dbReference type="EMBL" id="KGM35894.1"/>
    </source>
</evidence>
<feature type="region of interest" description="Disordered" evidence="1">
    <location>
        <begin position="325"/>
        <end position="349"/>
    </location>
</feature>
<feature type="region of interest" description="Disordered" evidence="1">
    <location>
        <begin position="367"/>
        <end position="409"/>
    </location>
</feature>
<name>A0A0A0DCR6_9PROT</name>
<feature type="signal peptide" evidence="2">
    <location>
        <begin position="1"/>
        <end position="49"/>
    </location>
</feature>
<feature type="non-terminal residue" evidence="3">
    <location>
        <position position="409"/>
    </location>
</feature>
<accession>A0A0A0DCR6</accession>
<comment type="caution">
    <text evidence="3">The sequence shown here is derived from an EMBL/GenBank/DDBJ whole genome shotgun (WGS) entry which is preliminary data.</text>
</comment>
<feature type="compositionally biased region" description="Gly residues" evidence="1">
    <location>
        <begin position="232"/>
        <end position="241"/>
    </location>
</feature>
<evidence type="ECO:0000313" key="4">
    <source>
        <dbReference type="Proteomes" id="UP000029995"/>
    </source>
</evidence>
<gene>
    <name evidence="3" type="ORF">P409_01870</name>
</gene>
<keyword evidence="2" id="KW-0732">Signal</keyword>
<proteinExistence type="predicted"/>
<evidence type="ECO:0000256" key="1">
    <source>
        <dbReference type="SAM" id="MobiDB-lite"/>
    </source>
</evidence>
<evidence type="ECO:0000256" key="2">
    <source>
        <dbReference type="SAM" id="SignalP"/>
    </source>
</evidence>
<dbReference type="Proteomes" id="UP000029995">
    <property type="component" value="Unassembled WGS sequence"/>
</dbReference>